<proteinExistence type="predicted"/>
<dbReference type="EMBL" id="RDRA01000046">
    <property type="protein sequence ID" value="RXG85402.1"/>
    <property type="molecule type" value="Genomic_DNA"/>
</dbReference>
<evidence type="ECO:0000313" key="1">
    <source>
        <dbReference type="EMBL" id="RXG85402.1"/>
    </source>
</evidence>
<accession>A0ABY0D8M5</accession>
<dbReference type="RefSeq" id="WP_128942953.1">
    <property type="nucleotide sequence ID" value="NZ_RDRA01000046.1"/>
</dbReference>
<comment type="caution">
    <text evidence="1">The sequence shown here is derived from an EMBL/GenBank/DDBJ whole genome shotgun (WGS) entry which is preliminary data.</text>
</comment>
<protein>
    <submittedName>
        <fullName evidence="1">Uncharacterized protein</fullName>
    </submittedName>
</protein>
<keyword evidence="2" id="KW-1185">Reference proteome</keyword>
<reference evidence="1 2" key="1">
    <citation type="submission" date="2018-10" db="EMBL/GenBank/DDBJ databases">
        <title>Bradyrhizobium sp. nov., isolated from effective nodules of peanut in China.</title>
        <authorList>
            <person name="Li Y."/>
        </authorList>
    </citation>
    <scope>NUCLEOTIDE SEQUENCE [LARGE SCALE GENOMIC DNA]</scope>
    <source>
        <strain evidence="1 2">CCBAU 51781</strain>
    </source>
</reference>
<organism evidence="1 2">
    <name type="scientific">Bradyrhizobium zhanjiangense</name>
    <dbReference type="NCBI Taxonomy" id="1325107"/>
    <lineage>
        <taxon>Bacteria</taxon>
        <taxon>Pseudomonadati</taxon>
        <taxon>Pseudomonadota</taxon>
        <taxon>Alphaproteobacteria</taxon>
        <taxon>Hyphomicrobiales</taxon>
        <taxon>Nitrobacteraceae</taxon>
        <taxon>Bradyrhizobium</taxon>
    </lineage>
</organism>
<sequence length="87" mass="9667">MLTDNGLTASEVEEVAWMLELLRKSSNAAFPRQKLLALLEVIGASQIEGDVREAERLYYRGQAAVLSHQVSAWAHFPDLKLAEARAD</sequence>
<evidence type="ECO:0000313" key="2">
    <source>
        <dbReference type="Proteomes" id="UP000289946"/>
    </source>
</evidence>
<name>A0ABY0D8M5_9BRAD</name>
<gene>
    <name evidence="1" type="ORF">EAS62_38940</name>
</gene>
<dbReference type="Proteomes" id="UP000289946">
    <property type="component" value="Unassembled WGS sequence"/>
</dbReference>